<dbReference type="Proteomes" id="UP000614610">
    <property type="component" value="Unassembled WGS sequence"/>
</dbReference>
<protein>
    <submittedName>
        <fullName evidence="4">Uncharacterized protein</fullName>
    </submittedName>
</protein>
<feature type="signal peptide" evidence="2">
    <location>
        <begin position="1"/>
        <end position="19"/>
    </location>
</feature>
<gene>
    <name evidence="3" type="ORF">TWF106_003106</name>
    <name evidence="4" type="ORF">TWF679_001508</name>
</gene>
<dbReference type="OrthoDB" id="5290830at2759"/>
<sequence length="388" mass="43481">MPVLSRFLFWILFSLNAGSIPVTDPQLHAGAPVPRKLDSNHKNAVTQQLEQNKTDNQRNPTSPLKDFAIINSADTIPLNTSIFTPVPLEPEYVPNLNQTFGIENTKDQKKEVSISGTKEDRYFSPTNFYTFKLVCPSLSEIIGDGPDPERRMSQDPKGYRSFASTPKTRPSATENLEAAGVFFKVLLEICQNCAECDPRTGQLKVIPPGRCKSADMVGRCANWINCYCEVEMKDFIAREDISDAEALDIYRTLDNIPDWIKRKFPNHRFSTLDGLSLAWQRDGWGRPNPLPVGILCCGEVVDPDEPMPTPEYAPDTIEPFPLYGPGPSDTRRDYQWLMSSGPGLWGIGDNSYYYYKRDIPPGGAHGADAIEGRQEVGRREDMPESIKV</sequence>
<evidence type="ECO:0000313" key="5">
    <source>
        <dbReference type="Proteomes" id="UP000472727"/>
    </source>
</evidence>
<feature type="chain" id="PRO_5041171038" evidence="2">
    <location>
        <begin position="20"/>
        <end position="388"/>
    </location>
</feature>
<organism evidence="4 6">
    <name type="scientific">Orbilia oligospora</name>
    <name type="common">Nematode-trapping fungus</name>
    <name type="synonym">Arthrobotrys oligospora</name>
    <dbReference type="NCBI Taxonomy" id="2813651"/>
    <lineage>
        <taxon>Eukaryota</taxon>
        <taxon>Fungi</taxon>
        <taxon>Dikarya</taxon>
        <taxon>Ascomycota</taxon>
        <taxon>Pezizomycotina</taxon>
        <taxon>Orbiliomycetes</taxon>
        <taxon>Orbiliales</taxon>
        <taxon>Orbiliaceae</taxon>
        <taxon>Orbilia</taxon>
    </lineage>
</organism>
<evidence type="ECO:0000256" key="1">
    <source>
        <dbReference type="SAM" id="MobiDB-lite"/>
    </source>
</evidence>
<dbReference type="EMBL" id="WIWS01000164">
    <property type="protein sequence ID" value="KAF3200884.1"/>
    <property type="molecule type" value="Genomic_DNA"/>
</dbReference>
<feature type="region of interest" description="Disordered" evidence="1">
    <location>
        <begin position="144"/>
        <end position="171"/>
    </location>
</feature>
<comment type="caution">
    <text evidence="4">The sequence shown here is derived from an EMBL/GenBank/DDBJ whole genome shotgun (WGS) entry which is preliminary data.</text>
</comment>
<evidence type="ECO:0000313" key="6">
    <source>
        <dbReference type="Proteomes" id="UP000614610"/>
    </source>
</evidence>
<feature type="compositionally biased region" description="Polar residues" evidence="1">
    <location>
        <begin position="162"/>
        <end position="171"/>
    </location>
</feature>
<evidence type="ECO:0000313" key="4">
    <source>
        <dbReference type="EMBL" id="KAF3218100.1"/>
    </source>
</evidence>
<name>A0A6G1LVC6_ORBOL</name>
<accession>A0A6G1LVC6</accession>
<dbReference type="EMBL" id="WIWT01000012">
    <property type="protein sequence ID" value="KAF3218100.1"/>
    <property type="molecule type" value="Genomic_DNA"/>
</dbReference>
<evidence type="ECO:0000256" key="2">
    <source>
        <dbReference type="SAM" id="SignalP"/>
    </source>
</evidence>
<reference evidence="4 5" key="1">
    <citation type="submission" date="2019-06" db="EMBL/GenBank/DDBJ databases">
        <authorList>
            <person name="Palmer J.M."/>
        </authorList>
    </citation>
    <scope>NUCLEOTIDE SEQUENCE</scope>
    <source>
        <strain evidence="3 5">TWF106</strain>
        <strain evidence="4">TWF679</strain>
    </source>
</reference>
<proteinExistence type="predicted"/>
<feature type="compositionally biased region" description="Basic and acidic residues" evidence="1">
    <location>
        <begin position="368"/>
        <end position="388"/>
    </location>
</feature>
<evidence type="ECO:0000313" key="3">
    <source>
        <dbReference type="EMBL" id="KAF3200884.1"/>
    </source>
</evidence>
<dbReference type="AlphaFoldDB" id="A0A6G1LVC6"/>
<keyword evidence="2" id="KW-0732">Signal</keyword>
<feature type="compositionally biased region" description="Basic and acidic residues" evidence="1">
    <location>
        <begin position="147"/>
        <end position="158"/>
    </location>
</feature>
<dbReference type="Proteomes" id="UP000472727">
    <property type="component" value="Unassembled WGS sequence"/>
</dbReference>
<feature type="region of interest" description="Disordered" evidence="1">
    <location>
        <begin position="363"/>
        <end position="388"/>
    </location>
</feature>